<dbReference type="Gene3D" id="1.20.58.340">
    <property type="entry name" value="Magnesium transport protein CorA, transmembrane region"/>
    <property type="match status" value="2"/>
</dbReference>
<evidence type="ECO:0000256" key="1">
    <source>
        <dbReference type="ARBA" id="ARBA00004141"/>
    </source>
</evidence>
<dbReference type="GO" id="GO:0000329">
    <property type="term" value="C:fungal-type vacuole membrane"/>
    <property type="evidence" value="ECO:0007669"/>
    <property type="project" value="TreeGrafter"/>
</dbReference>
<feature type="compositionally biased region" description="Basic and acidic residues" evidence="7">
    <location>
        <begin position="1"/>
        <end position="27"/>
    </location>
</feature>
<feature type="transmembrane region" description="Helical" evidence="8">
    <location>
        <begin position="285"/>
        <end position="309"/>
    </location>
</feature>
<keyword evidence="10" id="KW-1185">Reference proteome</keyword>
<dbReference type="SUPFAM" id="SSF144083">
    <property type="entry name" value="Magnesium transport protein CorA, transmembrane region"/>
    <property type="match status" value="1"/>
</dbReference>
<feature type="transmembrane region" description="Helical" evidence="8">
    <location>
        <begin position="375"/>
        <end position="395"/>
    </location>
</feature>
<evidence type="ECO:0000256" key="7">
    <source>
        <dbReference type="SAM" id="MobiDB-lite"/>
    </source>
</evidence>
<dbReference type="SUPFAM" id="SSF103473">
    <property type="entry name" value="MFS general substrate transporter"/>
    <property type="match status" value="1"/>
</dbReference>
<organism evidence="9 10">
    <name type="scientific">Didymella heteroderae</name>
    <dbReference type="NCBI Taxonomy" id="1769908"/>
    <lineage>
        <taxon>Eukaryota</taxon>
        <taxon>Fungi</taxon>
        <taxon>Dikarya</taxon>
        <taxon>Ascomycota</taxon>
        <taxon>Pezizomycotina</taxon>
        <taxon>Dothideomycetes</taxon>
        <taxon>Pleosporomycetidae</taxon>
        <taxon>Pleosporales</taxon>
        <taxon>Pleosporineae</taxon>
        <taxon>Didymellaceae</taxon>
        <taxon>Didymella</taxon>
    </lineage>
</organism>
<dbReference type="Gene3D" id="1.20.1250.20">
    <property type="entry name" value="MFS general substrate transporter like domains"/>
    <property type="match status" value="2"/>
</dbReference>
<dbReference type="InterPro" id="IPR045863">
    <property type="entry name" value="CorA_TM1_TM2"/>
</dbReference>
<feature type="transmembrane region" description="Helical" evidence="8">
    <location>
        <begin position="180"/>
        <end position="203"/>
    </location>
</feature>
<dbReference type="Pfam" id="PF07690">
    <property type="entry name" value="MFS_1"/>
    <property type="match status" value="1"/>
</dbReference>
<dbReference type="Proteomes" id="UP000758155">
    <property type="component" value="Unassembled WGS sequence"/>
</dbReference>
<feature type="region of interest" description="Disordered" evidence="7">
    <location>
        <begin position="592"/>
        <end position="750"/>
    </location>
</feature>
<feature type="region of interest" description="Disordered" evidence="7">
    <location>
        <begin position="568"/>
        <end position="587"/>
    </location>
</feature>
<evidence type="ECO:0000313" key="9">
    <source>
        <dbReference type="EMBL" id="KAF3032161.1"/>
    </source>
</evidence>
<feature type="transmembrane region" description="Helical" evidence="8">
    <location>
        <begin position="215"/>
        <end position="235"/>
    </location>
</feature>
<dbReference type="CDD" id="cd12829">
    <property type="entry name" value="Alr1p-like"/>
    <property type="match status" value="1"/>
</dbReference>
<evidence type="ECO:0000256" key="2">
    <source>
        <dbReference type="ARBA" id="ARBA00009765"/>
    </source>
</evidence>
<feature type="region of interest" description="Disordered" evidence="7">
    <location>
        <begin position="885"/>
        <end position="950"/>
    </location>
</feature>
<keyword evidence="4 8" id="KW-0812">Transmembrane</keyword>
<evidence type="ECO:0000256" key="4">
    <source>
        <dbReference type="ARBA" id="ARBA00022692"/>
    </source>
</evidence>
<dbReference type="FunFam" id="3.30.460.20:FF:000020">
    <property type="entry name" value="Chromosome 1, whole genome shotgun sequence"/>
    <property type="match status" value="1"/>
</dbReference>
<feature type="compositionally biased region" description="Low complexity" evidence="7">
    <location>
        <begin position="482"/>
        <end position="499"/>
    </location>
</feature>
<feature type="region of interest" description="Disordered" evidence="7">
    <location>
        <begin position="1099"/>
        <end position="1124"/>
    </location>
</feature>
<feature type="transmembrane region" description="Helical" evidence="8">
    <location>
        <begin position="348"/>
        <end position="368"/>
    </location>
</feature>
<accession>A0A9P4WH21</accession>
<comment type="similarity">
    <text evidence="2">Belongs to the CorA metal ion transporter (MIT) (TC 1.A.35) family.</text>
</comment>
<feature type="region of interest" description="Disordered" evidence="7">
    <location>
        <begin position="460"/>
        <end position="552"/>
    </location>
</feature>
<comment type="caution">
    <text evidence="9">The sequence shown here is derived from an EMBL/GenBank/DDBJ whole genome shotgun (WGS) entry which is preliminary data.</text>
</comment>
<keyword evidence="5 8" id="KW-1133">Transmembrane helix</keyword>
<dbReference type="PANTHER" id="PTHR21535:SF51">
    <property type="entry name" value="MANGANESE RESISTANCE PROTEIN MNR2"/>
    <property type="match status" value="1"/>
</dbReference>
<feature type="compositionally biased region" description="Polar residues" evidence="7">
    <location>
        <begin position="28"/>
        <end position="37"/>
    </location>
</feature>
<sequence length="1281" mass="143191">MNFFSKKAEESSSRAPEHAQEYVEKDVSPSQIENGHTSIPIDPEIEKRVRRKLDMNLIPLVSALYLLAFLDRSNIGNARIAGMEKDLNFQEGDYDWLLTIFYISYICFGFLAIMWKVMPPHYWAAFCVFTWGLVSTVQAASQSWGAMMALRFIMGASEVAYGPGIPFLLSFFYLRDELGFRSGLFLSAAPLANTFAGALAYAITSGSPALAKWRVLFLVEGLPTVVMAGVAFFFLPDSPEKARFLNREEREVARARGVRQAGEAPRIGKPNFKEFFAGLVDLKGWILGLMYFSCNVAFSSLPVFLPTILKEMGFSSVNAQGLTAPPFFLSFLMVILTCYIADRTQQRGLMVASLTLIGGIGYVILATSHSVGARYLGVFLAAAGIFPAIGNILPWVTNNQGSDTRRGAGIVLLNLIGQTLLLWENKKLDKQYGTVAQQKLAMQEAAARGEGKEEVVAFHSSSTMAPGDVSRPSGPTPLIDVSGDGQRSQQQGIGSSSAAGKKKKHRGGKKRRNRRQSFAATADMAADSNDDRPSLEDIAGHGNSRGSTNFYGLSRNLSNTSLESEALLDHRDHQPARTRRQSIPAVSMYAPRASQQFSNSPGRLNVPSSYGKSRLSDTPEGHHSDHDDADDRTPLMMGSPRDNRKGNGYGTSTGSMASKKRRPSTSSGKQRPAMFGQPSQSNIHDGYDVNNPPSVPASPVFEANPGLDDVALPIDLEHSPDSRSRDALIDIDGPGRDSASQSPKQGDFPRRMTQSFAADDDVCFPHEGMSELGQQDYLNDPTGEPTSRRRRRRWPDLDVLATWSNDEKEQRTMEGIRLRKVSEPLMVDGRLRPRQRQWHREADDAPFRFTYFNETFDNTIHSQTISELVQPGQSWKDLFIPEPVELEDSSDDDSDVDEATRTNTNSTSRTAPLSPSRTNEKTSSGEQTRTSTPRPQADPKAKDDNKQKRYGPRPAWWLDVMSPTETEMKVISKTFGIHPLTSEDILMQEQREKVELFKHYYFINYRTFEQDQNSEDYLEPVNLYIVVFREGVISFHFSMTPHPANVRRRIRQLSDYLVLSPDWISYAMIDDITDAYAPMIQSIEEEVDDIDEAILRLHNADEDDNSDSDEYDEKQGKEKSGRDMLRRVGECRKKVMSLYRLLGNKADVIKGFAKRCNEHWEIAPRNEIGMYLGDIQDHIVTMTGNLSHYENLLSRAHSNYLAQINIRMNERQEQTSDILGKLTVLGTIVLPMNVVTGIWGMNCIVPGQDVENLNWFFGITGCLVGFGLLCYMIAKRVYGIV</sequence>
<gene>
    <name evidence="9" type="primary">MNR2</name>
    <name evidence="9" type="ORF">E8E12_001751</name>
</gene>
<dbReference type="FunFam" id="1.20.1250.20:FF:000013">
    <property type="entry name" value="MFS general substrate transporter"/>
    <property type="match status" value="1"/>
</dbReference>
<feature type="compositionally biased region" description="Basic and acidic residues" evidence="7">
    <location>
        <begin position="529"/>
        <end position="539"/>
    </location>
</feature>
<dbReference type="InterPro" id="IPR036259">
    <property type="entry name" value="MFS_trans_sf"/>
</dbReference>
<dbReference type="InterPro" id="IPR011701">
    <property type="entry name" value="MFS"/>
</dbReference>
<feature type="compositionally biased region" description="Polar residues" evidence="7">
    <location>
        <begin position="593"/>
        <end position="611"/>
    </location>
</feature>
<dbReference type="InterPro" id="IPR045861">
    <property type="entry name" value="CorA_cytoplasmic_dom"/>
</dbReference>
<feature type="compositionally biased region" description="Low complexity" evidence="7">
    <location>
        <begin position="689"/>
        <end position="700"/>
    </location>
</feature>
<name>A0A9P4WH21_9PLEO</name>
<keyword evidence="6 8" id="KW-0472">Membrane</keyword>
<feature type="region of interest" description="Disordered" evidence="7">
    <location>
        <begin position="1"/>
        <end position="38"/>
    </location>
</feature>
<dbReference type="FunFam" id="1.20.1250.20:FF:000018">
    <property type="entry name" value="MFS transporter permease"/>
    <property type="match status" value="1"/>
</dbReference>
<feature type="transmembrane region" description="Helical" evidence="8">
    <location>
        <begin position="1253"/>
        <end position="1274"/>
    </location>
</feature>
<feature type="transmembrane region" description="Helical" evidence="8">
    <location>
        <begin position="321"/>
        <end position="342"/>
    </location>
</feature>
<feature type="region of interest" description="Disordered" evidence="7">
    <location>
        <begin position="763"/>
        <end position="793"/>
    </location>
</feature>
<comment type="subcellular location">
    <subcellularLocation>
        <location evidence="1">Membrane</location>
        <topology evidence="1">Multi-pass membrane protein</topology>
    </subcellularLocation>
</comment>
<dbReference type="EMBL" id="SWKV01000108">
    <property type="protein sequence ID" value="KAF3032161.1"/>
    <property type="molecule type" value="Genomic_DNA"/>
</dbReference>
<dbReference type="GO" id="GO:0015095">
    <property type="term" value="F:magnesium ion transmembrane transporter activity"/>
    <property type="evidence" value="ECO:0007669"/>
    <property type="project" value="InterPro"/>
</dbReference>
<evidence type="ECO:0000256" key="3">
    <source>
        <dbReference type="ARBA" id="ARBA00022448"/>
    </source>
</evidence>
<keyword evidence="3" id="KW-0813">Transport</keyword>
<feature type="compositionally biased region" description="Basic and acidic residues" evidence="7">
    <location>
        <begin position="614"/>
        <end position="633"/>
    </location>
</feature>
<dbReference type="FunFam" id="1.20.58.340:FF:000008">
    <property type="entry name" value="CorA family metal ion transporter"/>
    <property type="match status" value="1"/>
</dbReference>
<evidence type="ECO:0000256" key="6">
    <source>
        <dbReference type="ARBA" id="ARBA00023136"/>
    </source>
</evidence>
<dbReference type="OrthoDB" id="29879at2759"/>
<feature type="compositionally biased region" description="Acidic residues" evidence="7">
    <location>
        <begin position="1101"/>
        <end position="1112"/>
    </location>
</feature>
<dbReference type="GO" id="GO:0010961">
    <property type="term" value="P:intracellular magnesium ion homeostasis"/>
    <property type="evidence" value="ECO:0007669"/>
    <property type="project" value="TreeGrafter"/>
</dbReference>
<dbReference type="InterPro" id="IPR044089">
    <property type="entry name" value="Alr1-like"/>
</dbReference>
<feature type="transmembrane region" description="Helical" evidence="8">
    <location>
        <begin position="96"/>
        <end position="115"/>
    </location>
</feature>
<feature type="transmembrane region" description="Helical" evidence="8">
    <location>
        <begin position="152"/>
        <end position="174"/>
    </location>
</feature>
<protein>
    <submittedName>
        <fullName evidence="9">CorA metal ion transporter</fullName>
    </submittedName>
</protein>
<evidence type="ECO:0000256" key="5">
    <source>
        <dbReference type="ARBA" id="ARBA00022989"/>
    </source>
</evidence>
<dbReference type="SUPFAM" id="SSF143865">
    <property type="entry name" value="CorA soluble domain-like"/>
    <property type="match status" value="1"/>
</dbReference>
<dbReference type="Pfam" id="PF01544">
    <property type="entry name" value="CorA"/>
    <property type="match status" value="1"/>
</dbReference>
<dbReference type="InterPro" id="IPR002523">
    <property type="entry name" value="MgTranspt_CorA/ZnTranspt_ZntB"/>
</dbReference>
<evidence type="ECO:0000313" key="10">
    <source>
        <dbReference type="Proteomes" id="UP000758155"/>
    </source>
</evidence>
<feature type="transmembrane region" description="Helical" evidence="8">
    <location>
        <begin position="57"/>
        <end position="75"/>
    </location>
</feature>
<dbReference type="PANTHER" id="PTHR21535">
    <property type="entry name" value="MAGNESIUM AND COBALT TRANSPORT PROTEIN/MITOCHONDRIAL IMPORT INNER MEMBRANE TRANSLOCASE SUBUNIT TIM8"/>
    <property type="match status" value="1"/>
</dbReference>
<dbReference type="Gene3D" id="3.30.460.20">
    <property type="entry name" value="CorA soluble domain-like"/>
    <property type="match status" value="1"/>
</dbReference>
<reference evidence="9" key="1">
    <citation type="submission" date="2019-04" db="EMBL/GenBank/DDBJ databases">
        <title>Sequencing of skin fungus with MAO and IRED activity.</title>
        <authorList>
            <person name="Marsaioli A.J."/>
            <person name="Bonatto J.M.C."/>
            <person name="Reis Junior O."/>
        </authorList>
    </citation>
    <scope>NUCLEOTIDE SEQUENCE</scope>
    <source>
        <strain evidence="9">28M1</strain>
    </source>
</reference>
<feature type="compositionally biased region" description="Polar residues" evidence="7">
    <location>
        <begin position="913"/>
        <end position="934"/>
    </location>
</feature>
<feature type="transmembrane region" description="Helical" evidence="8">
    <location>
        <begin position="121"/>
        <end position="140"/>
    </location>
</feature>
<feature type="compositionally biased region" description="Basic and acidic residues" evidence="7">
    <location>
        <begin position="937"/>
        <end position="947"/>
    </location>
</feature>
<feature type="compositionally biased region" description="Basic and acidic residues" evidence="7">
    <location>
        <begin position="1113"/>
        <end position="1124"/>
    </location>
</feature>
<feature type="compositionally biased region" description="Basic and acidic residues" evidence="7">
    <location>
        <begin position="715"/>
        <end position="728"/>
    </location>
</feature>
<evidence type="ECO:0000256" key="8">
    <source>
        <dbReference type="SAM" id="Phobius"/>
    </source>
</evidence>
<dbReference type="FunFam" id="1.20.58.340:FF:000014">
    <property type="entry name" value="CorA family metal ion transporter"/>
    <property type="match status" value="1"/>
</dbReference>
<feature type="transmembrane region" description="Helical" evidence="8">
    <location>
        <begin position="1218"/>
        <end position="1241"/>
    </location>
</feature>
<feature type="compositionally biased region" description="Acidic residues" evidence="7">
    <location>
        <begin position="885"/>
        <end position="897"/>
    </location>
</feature>
<feature type="compositionally biased region" description="Basic residues" evidence="7">
    <location>
        <begin position="500"/>
        <end position="515"/>
    </location>
</feature>
<feature type="compositionally biased region" description="Low complexity" evidence="7">
    <location>
        <begin position="901"/>
        <end position="911"/>
    </location>
</feature>
<proteinExistence type="inferred from homology"/>